<name>A0A699ZFI2_HAELA</name>
<proteinExistence type="predicted"/>
<evidence type="ECO:0000256" key="1">
    <source>
        <dbReference type="SAM" id="MobiDB-lite"/>
    </source>
</evidence>
<accession>A0A699ZFI2</accession>
<dbReference type="Proteomes" id="UP000485058">
    <property type="component" value="Unassembled WGS sequence"/>
</dbReference>
<dbReference type="EMBL" id="BLLF01001839">
    <property type="protein sequence ID" value="GFH21487.1"/>
    <property type="molecule type" value="Genomic_DNA"/>
</dbReference>
<evidence type="ECO:0000313" key="2">
    <source>
        <dbReference type="EMBL" id="GFH21487.1"/>
    </source>
</evidence>
<comment type="caution">
    <text evidence="2">The sequence shown here is derived from an EMBL/GenBank/DDBJ whole genome shotgun (WGS) entry which is preliminary data.</text>
</comment>
<keyword evidence="3" id="KW-1185">Reference proteome</keyword>
<gene>
    <name evidence="2" type="ORF">HaLaN_18802</name>
</gene>
<feature type="region of interest" description="Disordered" evidence="1">
    <location>
        <begin position="15"/>
        <end position="40"/>
    </location>
</feature>
<feature type="compositionally biased region" description="Basic and acidic residues" evidence="1">
    <location>
        <begin position="29"/>
        <end position="40"/>
    </location>
</feature>
<organism evidence="2 3">
    <name type="scientific">Haematococcus lacustris</name>
    <name type="common">Green alga</name>
    <name type="synonym">Haematococcus pluvialis</name>
    <dbReference type="NCBI Taxonomy" id="44745"/>
    <lineage>
        <taxon>Eukaryota</taxon>
        <taxon>Viridiplantae</taxon>
        <taxon>Chlorophyta</taxon>
        <taxon>core chlorophytes</taxon>
        <taxon>Chlorophyceae</taxon>
        <taxon>CS clade</taxon>
        <taxon>Chlamydomonadales</taxon>
        <taxon>Haematococcaceae</taxon>
        <taxon>Haematococcus</taxon>
    </lineage>
</organism>
<sequence length="127" mass="13793">MLGLVTEEGVTSLTKLRNGALPDPGKPGKHIEGPKDSQVADRWDALLPDPRRQKLESPKHSFAQVVYTDGVAISVMFLRPKPLIKQAQKRWPDVILALAYGAACFNGSGTIGCRGVSVSQMLKEALR</sequence>
<dbReference type="AlphaFoldDB" id="A0A699ZFI2"/>
<protein>
    <submittedName>
        <fullName evidence="2">Uncharacterized protein</fullName>
    </submittedName>
</protein>
<reference evidence="2 3" key="1">
    <citation type="submission" date="2020-02" db="EMBL/GenBank/DDBJ databases">
        <title>Draft genome sequence of Haematococcus lacustris strain NIES-144.</title>
        <authorList>
            <person name="Morimoto D."/>
            <person name="Nakagawa S."/>
            <person name="Yoshida T."/>
            <person name="Sawayama S."/>
        </authorList>
    </citation>
    <scope>NUCLEOTIDE SEQUENCE [LARGE SCALE GENOMIC DNA]</scope>
    <source>
        <strain evidence="2 3">NIES-144</strain>
    </source>
</reference>
<evidence type="ECO:0000313" key="3">
    <source>
        <dbReference type="Proteomes" id="UP000485058"/>
    </source>
</evidence>